<protein>
    <submittedName>
        <fullName evidence="1">Winged helix-turn-helix domain-containing protein</fullName>
    </submittedName>
</protein>
<keyword evidence="2" id="KW-1185">Reference proteome</keyword>
<dbReference type="Pfam" id="PF13412">
    <property type="entry name" value="HTH_24"/>
    <property type="match status" value="1"/>
</dbReference>
<evidence type="ECO:0000313" key="1">
    <source>
        <dbReference type="EMBL" id="UPV75644.1"/>
    </source>
</evidence>
<accession>A0A8U0HYQ3</accession>
<dbReference type="RefSeq" id="WP_248651682.1">
    <property type="nucleotide sequence ID" value="NZ_CP096659.1"/>
</dbReference>
<dbReference type="EMBL" id="CP096659">
    <property type="protein sequence ID" value="UPV75644.1"/>
    <property type="molecule type" value="Genomic_DNA"/>
</dbReference>
<dbReference type="AlphaFoldDB" id="A0A8U0HYQ3"/>
<dbReference type="SUPFAM" id="SSF46785">
    <property type="entry name" value="Winged helix' DNA-binding domain"/>
    <property type="match status" value="1"/>
</dbReference>
<proteinExistence type="predicted"/>
<dbReference type="InterPro" id="IPR036390">
    <property type="entry name" value="WH_DNA-bd_sf"/>
</dbReference>
<dbReference type="KEGG" id="halx:M0R89_06155"/>
<reference evidence="1 2" key="1">
    <citation type="submission" date="2022-04" db="EMBL/GenBank/DDBJ databases">
        <title>Diverse halophilic archaea isolated from saline environments.</title>
        <authorList>
            <person name="Cui H.-L."/>
        </authorList>
    </citation>
    <scope>NUCLEOTIDE SEQUENCE [LARGE SCALE GENOMIC DNA]</scope>
    <source>
        <strain evidence="1 2">XZYJT49</strain>
    </source>
</reference>
<organism evidence="1 2">
    <name type="scientific">Halorussus limi</name>
    <dbReference type="NCBI Taxonomy" id="2938695"/>
    <lineage>
        <taxon>Archaea</taxon>
        <taxon>Methanobacteriati</taxon>
        <taxon>Methanobacteriota</taxon>
        <taxon>Stenosarchaea group</taxon>
        <taxon>Halobacteria</taxon>
        <taxon>Halobacteriales</taxon>
        <taxon>Haladaptataceae</taxon>
        <taxon>Halorussus</taxon>
    </lineage>
</organism>
<dbReference type="InterPro" id="IPR036388">
    <property type="entry name" value="WH-like_DNA-bd_sf"/>
</dbReference>
<dbReference type="Gene3D" id="1.10.10.10">
    <property type="entry name" value="Winged helix-like DNA-binding domain superfamily/Winged helix DNA-binding domain"/>
    <property type="match status" value="1"/>
</dbReference>
<gene>
    <name evidence="1" type="ORF">M0R89_06155</name>
</gene>
<dbReference type="GeneID" id="72184764"/>
<name>A0A8U0HYQ3_9EURY</name>
<sequence>MKLAEPTDFEILEALEEHGRNTAQNISLLLDKDRSYVNTRLPHLAELELVKRVGPAENSGLYEITDRGRAVLDHRDSYGDSDVDFDAVVERSIRTE</sequence>
<evidence type="ECO:0000313" key="2">
    <source>
        <dbReference type="Proteomes" id="UP000830729"/>
    </source>
</evidence>
<dbReference type="Proteomes" id="UP000830729">
    <property type="component" value="Chromosome"/>
</dbReference>